<organism evidence="6 7">
    <name type="scientific">Paenibacillus residui</name>
    <dbReference type="NCBI Taxonomy" id="629724"/>
    <lineage>
        <taxon>Bacteria</taxon>
        <taxon>Bacillati</taxon>
        <taxon>Bacillota</taxon>
        <taxon>Bacilli</taxon>
        <taxon>Bacillales</taxon>
        <taxon>Paenibacillaceae</taxon>
        <taxon>Paenibacillus</taxon>
    </lineage>
</organism>
<dbReference type="SUPFAM" id="SSF51182">
    <property type="entry name" value="RmlC-like cupins"/>
    <property type="match status" value="1"/>
</dbReference>
<dbReference type="InterPro" id="IPR011051">
    <property type="entry name" value="RmlC_Cupin_sf"/>
</dbReference>
<dbReference type="PANTHER" id="PTHR12918">
    <property type="entry name" value="CYSTEINE DIOXYGENASE"/>
    <property type="match status" value="1"/>
</dbReference>
<evidence type="ECO:0000313" key="7">
    <source>
        <dbReference type="Proteomes" id="UP001597120"/>
    </source>
</evidence>
<evidence type="ECO:0000256" key="5">
    <source>
        <dbReference type="ARBA" id="ARBA00023004"/>
    </source>
</evidence>
<dbReference type="InterPro" id="IPR014710">
    <property type="entry name" value="RmlC-like_jellyroll"/>
</dbReference>
<dbReference type="EMBL" id="JBHTIU010000081">
    <property type="protein sequence ID" value="MFD0871451.1"/>
    <property type="molecule type" value="Genomic_DNA"/>
</dbReference>
<keyword evidence="4" id="KW-0560">Oxidoreductase</keyword>
<dbReference type="Proteomes" id="UP001597120">
    <property type="component" value="Unassembled WGS sequence"/>
</dbReference>
<proteinExistence type="inferred from homology"/>
<reference evidence="7" key="1">
    <citation type="journal article" date="2019" name="Int. J. Syst. Evol. Microbiol.">
        <title>The Global Catalogue of Microorganisms (GCM) 10K type strain sequencing project: providing services to taxonomists for standard genome sequencing and annotation.</title>
        <authorList>
            <consortium name="The Broad Institute Genomics Platform"/>
            <consortium name="The Broad Institute Genome Sequencing Center for Infectious Disease"/>
            <person name="Wu L."/>
            <person name="Ma J."/>
        </authorList>
    </citation>
    <scope>NUCLEOTIDE SEQUENCE [LARGE SCALE GENOMIC DNA]</scope>
    <source>
        <strain evidence="7">CCUG 57263</strain>
    </source>
</reference>
<comment type="similarity">
    <text evidence="1">Belongs to the cysteine dioxygenase family.</text>
</comment>
<dbReference type="RefSeq" id="WP_150959230.1">
    <property type="nucleotide sequence ID" value="NZ_JBHTIU010000081.1"/>
</dbReference>
<evidence type="ECO:0000256" key="3">
    <source>
        <dbReference type="ARBA" id="ARBA00022964"/>
    </source>
</evidence>
<evidence type="ECO:0000256" key="1">
    <source>
        <dbReference type="ARBA" id="ARBA00006622"/>
    </source>
</evidence>
<dbReference type="InterPro" id="IPR010300">
    <property type="entry name" value="CDO_1"/>
</dbReference>
<sequence>MNWLEEVKRVFNGISSGKEEELRAAIRELKCTPLQIGPHVTEPKDLPYGRNVIHRTDQVEAIVIYLPPLQSTFIHDHGKSVGCAYIVQGTMVNTIYKPNDRGKAEFLYEYRLNAGECFYAGPGQVHAMRNPSNKPLITFHLYSPPLQKANRYEAEWVLDFVI</sequence>
<keyword evidence="7" id="KW-1185">Reference proteome</keyword>
<evidence type="ECO:0000256" key="2">
    <source>
        <dbReference type="ARBA" id="ARBA00022723"/>
    </source>
</evidence>
<dbReference type="GO" id="GO:0051213">
    <property type="term" value="F:dioxygenase activity"/>
    <property type="evidence" value="ECO:0007669"/>
    <property type="project" value="UniProtKB-KW"/>
</dbReference>
<dbReference type="CDD" id="cd10548">
    <property type="entry name" value="cupin_CDO"/>
    <property type="match status" value="1"/>
</dbReference>
<dbReference type="Gene3D" id="2.60.120.10">
    <property type="entry name" value="Jelly Rolls"/>
    <property type="match status" value="1"/>
</dbReference>
<dbReference type="Pfam" id="PF05995">
    <property type="entry name" value="CDO_I"/>
    <property type="match status" value="1"/>
</dbReference>
<comment type="caution">
    <text evidence="6">The sequence shown here is derived from an EMBL/GenBank/DDBJ whole genome shotgun (WGS) entry which is preliminary data.</text>
</comment>
<gene>
    <name evidence="6" type="ORF">ACFQ03_20130</name>
</gene>
<dbReference type="PANTHER" id="PTHR12918:SF1">
    <property type="entry name" value="CYSTEINE DIOXYGENASE TYPE 1"/>
    <property type="match status" value="1"/>
</dbReference>
<keyword evidence="5" id="KW-0408">Iron</keyword>
<keyword evidence="3 6" id="KW-0223">Dioxygenase</keyword>
<keyword evidence="2" id="KW-0479">Metal-binding</keyword>
<protein>
    <submittedName>
        <fullName evidence="6">Cysteine dioxygenase</fullName>
    </submittedName>
</protein>
<evidence type="ECO:0000256" key="4">
    <source>
        <dbReference type="ARBA" id="ARBA00023002"/>
    </source>
</evidence>
<accession>A0ABW3DEV4</accession>
<name>A0ABW3DEV4_9BACL</name>
<evidence type="ECO:0000313" key="6">
    <source>
        <dbReference type="EMBL" id="MFD0871451.1"/>
    </source>
</evidence>